<keyword evidence="2" id="KW-1185">Reference proteome</keyword>
<feature type="non-terminal residue" evidence="1">
    <location>
        <position position="1"/>
    </location>
</feature>
<protein>
    <submittedName>
        <fullName evidence="1">Uncharacterized protein</fullName>
    </submittedName>
</protein>
<proteinExistence type="predicted"/>
<evidence type="ECO:0000313" key="1">
    <source>
        <dbReference type="EMBL" id="CAF0941631.1"/>
    </source>
</evidence>
<name>A0A814CL39_9BILA</name>
<dbReference type="EMBL" id="CAJNOC010002590">
    <property type="protein sequence ID" value="CAF0941631.1"/>
    <property type="molecule type" value="Genomic_DNA"/>
</dbReference>
<feature type="non-terminal residue" evidence="1">
    <location>
        <position position="362"/>
    </location>
</feature>
<organism evidence="1 2">
    <name type="scientific">Brachionus calyciflorus</name>
    <dbReference type="NCBI Taxonomy" id="104777"/>
    <lineage>
        <taxon>Eukaryota</taxon>
        <taxon>Metazoa</taxon>
        <taxon>Spiralia</taxon>
        <taxon>Gnathifera</taxon>
        <taxon>Rotifera</taxon>
        <taxon>Eurotatoria</taxon>
        <taxon>Monogononta</taxon>
        <taxon>Pseudotrocha</taxon>
        <taxon>Ploima</taxon>
        <taxon>Brachionidae</taxon>
        <taxon>Brachionus</taxon>
    </lineage>
</organism>
<comment type="caution">
    <text evidence="1">The sequence shown here is derived from an EMBL/GenBank/DDBJ whole genome shotgun (WGS) entry which is preliminary data.</text>
</comment>
<reference evidence="1" key="1">
    <citation type="submission" date="2021-02" db="EMBL/GenBank/DDBJ databases">
        <authorList>
            <person name="Nowell W R."/>
        </authorList>
    </citation>
    <scope>NUCLEOTIDE SEQUENCE</scope>
    <source>
        <strain evidence="1">Ploen Becks lab</strain>
    </source>
</reference>
<dbReference type="AlphaFoldDB" id="A0A814CL39"/>
<accession>A0A814CL39</accession>
<evidence type="ECO:0000313" key="2">
    <source>
        <dbReference type="Proteomes" id="UP000663879"/>
    </source>
</evidence>
<dbReference type="Proteomes" id="UP000663879">
    <property type="component" value="Unassembled WGS sequence"/>
</dbReference>
<sequence>MKRLEYFFTCMVLIVSHQKVLFGDQIKEDGSCEMPYSLFKFNESIYDNLNNLTTNENLTTDFFKVSFTLTNQKTLYRPKCLDPLSTYVVYKFEIEDPMYLQIKQTSISQYNALYATITHSKCSNEFECFSLSSDPKVLFLNKGNYNLILSSITNHRNYYYNNYYDHSNNKNFELSFDLNQEPNFIGSFKNPKSLEKDAFFIRSKQILDETLSKNSYYTKLHCSKEKSPSVVYSFEVPSNTEVFLDINLFSTDGSNKLDTVLGIVDSDGQPIENWCNDDSHYIGGLSSYLNGLLTSGSYRLIASGYDFESYGNFRLEFSSKLYKIGTIGPIFLEDRLIEKFNSSFSINKDLFNCVCCLKKETN</sequence>
<gene>
    <name evidence="1" type="ORF">OXX778_LOCUS13459</name>
</gene>